<sequence>MRRPLRPAAPKAAEESRCETVGGALFGRKAQLAAPVLPGDGALFGSGGGEGKSSAAFGAACAHQTLLIEHTVAETLLKEVWVSTHLRGP</sequence>
<evidence type="ECO:0000313" key="2">
    <source>
        <dbReference type="Proteomes" id="UP001187343"/>
    </source>
</evidence>
<dbReference type="EMBL" id="JAUYZG010000023">
    <property type="protein sequence ID" value="KAK2870700.1"/>
    <property type="molecule type" value="Genomic_DNA"/>
</dbReference>
<accession>A0AA88NZJ8</accession>
<reference evidence="1" key="1">
    <citation type="submission" date="2023-08" db="EMBL/GenBank/DDBJ databases">
        <title>Chromosome-level Genome Assembly of mud carp (Cirrhinus molitorella).</title>
        <authorList>
            <person name="Liu H."/>
        </authorList>
    </citation>
    <scope>NUCLEOTIDE SEQUENCE</scope>
    <source>
        <strain evidence="1">Prfri</strain>
        <tissue evidence="1">Muscle</tissue>
    </source>
</reference>
<proteinExistence type="predicted"/>
<dbReference type="AlphaFoldDB" id="A0AA88NZJ8"/>
<gene>
    <name evidence="1" type="ORF">Q8A67_023227</name>
</gene>
<comment type="caution">
    <text evidence="1">The sequence shown here is derived from an EMBL/GenBank/DDBJ whole genome shotgun (WGS) entry which is preliminary data.</text>
</comment>
<keyword evidence="2" id="KW-1185">Reference proteome</keyword>
<organism evidence="1 2">
    <name type="scientific">Cirrhinus molitorella</name>
    <name type="common">mud carp</name>
    <dbReference type="NCBI Taxonomy" id="172907"/>
    <lineage>
        <taxon>Eukaryota</taxon>
        <taxon>Metazoa</taxon>
        <taxon>Chordata</taxon>
        <taxon>Craniata</taxon>
        <taxon>Vertebrata</taxon>
        <taxon>Euteleostomi</taxon>
        <taxon>Actinopterygii</taxon>
        <taxon>Neopterygii</taxon>
        <taxon>Teleostei</taxon>
        <taxon>Ostariophysi</taxon>
        <taxon>Cypriniformes</taxon>
        <taxon>Cyprinidae</taxon>
        <taxon>Labeoninae</taxon>
        <taxon>Labeonini</taxon>
        <taxon>Cirrhinus</taxon>
    </lineage>
</organism>
<evidence type="ECO:0000313" key="1">
    <source>
        <dbReference type="EMBL" id="KAK2870700.1"/>
    </source>
</evidence>
<protein>
    <submittedName>
        <fullName evidence="1">Uncharacterized protein</fullName>
    </submittedName>
</protein>
<name>A0AA88NZJ8_9TELE</name>
<dbReference type="Proteomes" id="UP001187343">
    <property type="component" value="Unassembled WGS sequence"/>
</dbReference>